<reference evidence="7" key="2">
    <citation type="submission" date="2023-04" db="EMBL/GenBank/DDBJ databases">
        <authorList>
            <person name="Bruccoleri R.E."/>
            <person name="Oakeley E.J."/>
            <person name="Faust A.-M."/>
            <person name="Dessus-Babus S."/>
            <person name="Altorfer M."/>
            <person name="Burckhardt D."/>
            <person name="Oertli M."/>
            <person name="Naumann U."/>
            <person name="Petersen F."/>
            <person name="Wong J."/>
        </authorList>
    </citation>
    <scope>NUCLEOTIDE SEQUENCE</scope>
    <source>
        <strain evidence="7">GSM-AAB239-AS_SAM_17_03QT</strain>
        <tissue evidence="7">Leaf</tissue>
    </source>
</reference>
<feature type="domain" description="Ethylene insensitive 3-like DNA-binding" evidence="6">
    <location>
        <begin position="112"/>
        <end position="357"/>
    </location>
</feature>
<dbReference type="AlphaFoldDB" id="A0AAX6GST8"/>
<reference evidence="7" key="1">
    <citation type="journal article" date="2023" name="GigaByte">
        <title>Genome assembly of the bearded iris, Iris pallida Lam.</title>
        <authorList>
            <person name="Bruccoleri R.E."/>
            <person name="Oakeley E.J."/>
            <person name="Faust A.M.E."/>
            <person name="Altorfer M."/>
            <person name="Dessus-Babus S."/>
            <person name="Burckhardt D."/>
            <person name="Oertli M."/>
            <person name="Naumann U."/>
            <person name="Petersen F."/>
            <person name="Wong J."/>
        </authorList>
    </citation>
    <scope>NUCLEOTIDE SEQUENCE</scope>
    <source>
        <strain evidence="7">GSM-AAB239-AS_SAM_17_03QT</strain>
    </source>
</reference>
<dbReference type="InterPro" id="IPR023278">
    <property type="entry name" value="Ethylene_insens-like_DNA-bd"/>
</dbReference>
<dbReference type="InterPro" id="IPR047091">
    <property type="entry name" value="EIN3-like_DNA-bd"/>
</dbReference>
<name>A0AAX6GST8_IRIPA</name>
<evidence type="ECO:0000313" key="8">
    <source>
        <dbReference type="Proteomes" id="UP001140949"/>
    </source>
</evidence>
<dbReference type="Proteomes" id="UP001140949">
    <property type="component" value="Unassembled WGS sequence"/>
</dbReference>
<keyword evidence="8" id="KW-1185">Reference proteome</keyword>
<dbReference type="GO" id="GO:0005634">
    <property type="term" value="C:nucleus"/>
    <property type="evidence" value="ECO:0007669"/>
    <property type="project" value="UniProtKB-SubCell"/>
</dbReference>
<keyword evidence="3" id="KW-0936">Ethylene signaling pathway</keyword>
<evidence type="ECO:0000256" key="5">
    <source>
        <dbReference type="SAM" id="MobiDB-lite"/>
    </source>
</evidence>
<protein>
    <submittedName>
        <fullName evidence="7">Protein ETHYLENE INSENSITIVE 3-like</fullName>
    </submittedName>
</protein>
<dbReference type="GO" id="GO:0009873">
    <property type="term" value="P:ethylene-activated signaling pathway"/>
    <property type="evidence" value="ECO:0007669"/>
    <property type="project" value="UniProtKB-KW"/>
</dbReference>
<gene>
    <name evidence="7" type="ORF">M6B38_347480</name>
</gene>
<feature type="region of interest" description="Disordered" evidence="5">
    <location>
        <begin position="76"/>
        <end position="100"/>
    </location>
</feature>
<dbReference type="Gene3D" id="1.10.3180.10">
    <property type="entry name" value="DNA-binding domain of EIN3-like"/>
    <property type="match status" value="1"/>
</dbReference>
<evidence type="ECO:0000313" key="7">
    <source>
        <dbReference type="EMBL" id="KAJ6831593.1"/>
    </source>
</evidence>
<dbReference type="EMBL" id="JANAVB010016599">
    <property type="protein sequence ID" value="KAJ6831593.1"/>
    <property type="molecule type" value="Genomic_DNA"/>
</dbReference>
<evidence type="ECO:0000259" key="6">
    <source>
        <dbReference type="Pfam" id="PF04873"/>
    </source>
</evidence>
<dbReference type="PANTHER" id="PTHR33305:SF30">
    <property type="entry name" value="ETHYLENE INSENSITIVE 3-LIKE 3 PROTEIN"/>
    <property type="match status" value="1"/>
</dbReference>
<comment type="subcellular location">
    <subcellularLocation>
        <location evidence="1">Nucleus</location>
    </subcellularLocation>
</comment>
<evidence type="ECO:0000256" key="3">
    <source>
        <dbReference type="ARBA" id="ARBA00022745"/>
    </source>
</evidence>
<dbReference type="InterPro" id="IPR006957">
    <property type="entry name" value="EIN3"/>
</dbReference>
<proteinExistence type="inferred from homology"/>
<keyword evidence="4" id="KW-0539">Nucleus</keyword>
<comment type="caution">
    <text evidence="7">The sequence shown here is derived from an EMBL/GenBank/DDBJ whole genome shotgun (WGS) entry which is preliminary data.</text>
</comment>
<evidence type="ECO:0000256" key="1">
    <source>
        <dbReference type="ARBA" id="ARBA00004123"/>
    </source>
</evidence>
<sequence length="689" mass="77883">MSSQPRKEDNLVNSAYNESYVWQRIQSLSSEVLSAPPPASNALITTPIRHTFSATRESTTDIVPPTISALVRSNYPLPNHREESDPNNNVDDDNDDKLSDSYMDEQSLLLPLSRDNKRLKCLEKHKLHAHHDEESKFETKQQQSQVLACRERFQITQTEILGKMLKMMEDGSAQGFVFGIIPKKGKPVSGASDNLRGWWQERVRFDDYGPMAIEEFEREIPISSATNCSLKKISIVSMLQELPVTTLGPLLSALLPICEPPQRDFPYEKGVAPPWWPTTKEEWWVELGFPTDQGRPPYKKPHELRKAWKVTVLVAVIKHLMTDIGKIRNAIIHSEKLQDIMSAKASKLLSDYLDQEEQLCCKPEASVKDYRNNTKYASSSRSMSMDLTDEAPCWESVAPPRLQQAQQSFMCKPEAPIDYLTSKSAEHINQYTCPFGGYSSSQDIQRTSGFGSNWGKSIASSVHNCYQPNPCPAGGTDCFVFGPGTTSADYIRDLLINCGTDGNLDQIEHVCIPNIASTSATAVDKPAAITDNSDPQKEASVLNFNKNEMSKLNSFQPRNNIDHSYHIARGSHMESNVYEQVGEIQTIRNLRGQITSCEFQQCIMKERTLHPAMKIHKSYCAPEVVQRGENFYDQTGRRLQQGNSFPAVVRADPTELENNFDYGFGNSLMRLEERAMDNPYHYSDWFLKE</sequence>
<evidence type="ECO:0000256" key="2">
    <source>
        <dbReference type="ARBA" id="ARBA00009416"/>
    </source>
</evidence>
<dbReference type="GO" id="GO:0003700">
    <property type="term" value="F:DNA-binding transcription factor activity"/>
    <property type="evidence" value="ECO:0007669"/>
    <property type="project" value="InterPro"/>
</dbReference>
<dbReference type="PANTHER" id="PTHR33305">
    <property type="entry name" value="ETHYLENE INSENSITIVE 3-LIKE 2 PROTEIN"/>
    <property type="match status" value="1"/>
</dbReference>
<organism evidence="7 8">
    <name type="scientific">Iris pallida</name>
    <name type="common">Sweet iris</name>
    <dbReference type="NCBI Taxonomy" id="29817"/>
    <lineage>
        <taxon>Eukaryota</taxon>
        <taxon>Viridiplantae</taxon>
        <taxon>Streptophyta</taxon>
        <taxon>Embryophyta</taxon>
        <taxon>Tracheophyta</taxon>
        <taxon>Spermatophyta</taxon>
        <taxon>Magnoliopsida</taxon>
        <taxon>Liliopsida</taxon>
        <taxon>Asparagales</taxon>
        <taxon>Iridaceae</taxon>
        <taxon>Iridoideae</taxon>
        <taxon>Irideae</taxon>
        <taxon>Iris</taxon>
    </lineage>
</organism>
<dbReference type="Pfam" id="PF04873">
    <property type="entry name" value="EIN3_DNA-bd"/>
    <property type="match status" value="1"/>
</dbReference>
<comment type="similarity">
    <text evidence="2">Belongs to the EIN3 family.</text>
</comment>
<dbReference type="SUPFAM" id="SSF116768">
    <property type="entry name" value="DNA-binding domain of EIN3-like"/>
    <property type="match status" value="1"/>
</dbReference>
<dbReference type="GO" id="GO:0003677">
    <property type="term" value="F:DNA binding"/>
    <property type="evidence" value="ECO:0007669"/>
    <property type="project" value="TreeGrafter"/>
</dbReference>
<evidence type="ECO:0000256" key="4">
    <source>
        <dbReference type="ARBA" id="ARBA00023242"/>
    </source>
</evidence>
<accession>A0AAX6GST8</accession>